<accession>A0A1S3Y7B6</accession>
<name>A0A1S3Y7B6_TOBAC</name>
<dbReference type="AlphaFoldDB" id="A0A1S3Y7B6"/>
<protein>
    <submittedName>
        <fullName evidence="2">Uncharacterized protein LOC107772940</fullName>
    </submittedName>
</protein>
<reference evidence="2" key="2">
    <citation type="submission" date="2025-08" db="UniProtKB">
        <authorList>
            <consortium name="RefSeq"/>
        </authorList>
    </citation>
    <scope>IDENTIFICATION</scope>
    <source>
        <tissue evidence="2">Leaf</tissue>
    </source>
</reference>
<dbReference type="Pfam" id="PF07727">
    <property type="entry name" value="RVT_2"/>
    <property type="match status" value="1"/>
</dbReference>
<sequence>MMLLIHGPPPLMDPVPSTPHQLLGLVVLRPHLKLLLLLGKIVEHAPIDVSVGPVFSVNMPPRVPCSLPPCYPTDGSGHSYSSGVLISEVADPQGNGETLSEVKTPSASNDMVLYSSGGSKERAHVEEACPISSRIEGGDMSFWMEEKLLNFGKFLGVSVEGKEDRVLELLREIEQQSLYEGTGRELGKGVKQNNLGDVVVYQRRGRVCDKEKGTSARGVGKWGLLLLMEVKILSWNVRGMNDPNKRAIIKVGVREWGANLVCFQETKMEVLSDAIVRSVWGGSWVKYDWVPAVGSAGGILLMWDDRSLEVKEIGKGVFSLAALVKDRVSGVEWGFGGVYGPVGERVQGVFLGRTGQYYGGMGHSMGSRGRL</sequence>
<dbReference type="RefSeq" id="XP_016447882.2">
    <property type="nucleotide sequence ID" value="XM_016592396.2"/>
</dbReference>
<dbReference type="PaxDb" id="4097-A0A1S3Y7B6"/>
<dbReference type="RefSeq" id="XP_016447882.1">
    <property type="nucleotide sequence ID" value="XM_016592396.1"/>
</dbReference>
<evidence type="ECO:0000313" key="2">
    <source>
        <dbReference type="RefSeq" id="XP_016447882.2"/>
    </source>
</evidence>
<organism evidence="1 2">
    <name type="scientific">Nicotiana tabacum</name>
    <name type="common">Common tobacco</name>
    <dbReference type="NCBI Taxonomy" id="4097"/>
    <lineage>
        <taxon>Eukaryota</taxon>
        <taxon>Viridiplantae</taxon>
        <taxon>Streptophyta</taxon>
        <taxon>Embryophyta</taxon>
        <taxon>Tracheophyta</taxon>
        <taxon>Spermatophyta</taxon>
        <taxon>Magnoliopsida</taxon>
        <taxon>eudicotyledons</taxon>
        <taxon>Gunneridae</taxon>
        <taxon>Pentapetalae</taxon>
        <taxon>asterids</taxon>
        <taxon>lamiids</taxon>
        <taxon>Solanales</taxon>
        <taxon>Solanaceae</taxon>
        <taxon>Nicotianoideae</taxon>
        <taxon>Nicotianeae</taxon>
        <taxon>Nicotiana</taxon>
    </lineage>
</organism>
<reference evidence="1" key="1">
    <citation type="journal article" date="2014" name="Nat. Commun.">
        <title>The tobacco genome sequence and its comparison with those of tomato and potato.</title>
        <authorList>
            <person name="Sierro N."/>
            <person name="Battey J.N."/>
            <person name="Ouadi S."/>
            <person name="Bakaher N."/>
            <person name="Bovet L."/>
            <person name="Willig A."/>
            <person name="Goepfert S."/>
            <person name="Peitsch M.C."/>
            <person name="Ivanov N.V."/>
        </authorList>
    </citation>
    <scope>NUCLEOTIDE SEQUENCE [LARGE SCALE GENOMIC DNA]</scope>
</reference>
<dbReference type="OMA" id="HETSAWI"/>
<keyword evidence="1" id="KW-1185">Reference proteome</keyword>
<dbReference type="OrthoDB" id="1300721at2759"/>
<dbReference type="Proteomes" id="UP000790787">
    <property type="component" value="Chromosome 12"/>
</dbReference>
<dbReference type="KEGG" id="nta:107772940"/>
<dbReference type="GeneID" id="107772940"/>
<gene>
    <name evidence="2" type="primary">LOC107772940</name>
</gene>
<proteinExistence type="predicted"/>
<dbReference type="InterPro" id="IPR013103">
    <property type="entry name" value="RVT_2"/>
</dbReference>
<evidence type="ECO:0000313" key="1">
    <source>
        <dbReference type="Proteomes" id="UP000790787"/>
    </source>
</evidence>
<dbReference type="STRING" id="4097.A0A1S3Y7B6"/>